<evidence type="ECO:0008006" key="4">
    <source>
        <dbReference type="Google" id="ProtNLM"/>
    </source>
</evidence>
<organism evidence="1 3">
    <name type="scientific">Rhizophagus clarus</name>
    <dbReference type="NCBI Taxonomy" id="94130"/>
    <lineage>
        <taxon>Eukaryota</taxon>
        <taxon>Fungi</taxon>
        <taxon>Fungi incertae sedis</taxon>
        <taxon>Mucoromycota</taxon>
        <taxon>Glomeromycotina</taxon>
        <taxon>Glomeromycetes</taxon>
        <taxon>Glomerales</taxon>
        <taxon>Glomeraceae</taxon>
        <taxon>Rhizophagus</taxon>
    </lineage>
</organism>
<dbReference type="Gene3D" id="3.80.10.10">
    <property type="entry name" value="Ribonuclease Inhibitor"/>
    <property type="match status" value="1"/>
</dbReference>
<gene>
    <name evidence="2" type="ORF">RCL2_000888700</name>
    <name evidence="1" type="ORF">RclHR1_04660008</name>
</gene>
<dbReference type="EMBL" id="BEXD01003833">
    <property type="protein sequence ID" value="GBC02515.1"/>
    <property type="molecule type" value="Genomic_DNA"/>
</dbReference>
<evidence type="ECO:0000313" key="1">
    <source>
        <dbReference type="EMBL" id="GBC02515.1"/>
    </source>
</evidence>
<accession>A0A2Z6RW04</accession>
<evidence type="ECO:0000313" key="2">
    <source>
        <dbReference type="EMBL" id="GES81642.1"/>
    </source>
</evidence>
<keyword evidence="3" id="KW-1185">Reference proteome</keyword>
<dbReference type="EMBL" id="BLAL01000058">
    <property type="protein sequence ID" value="GES81642.1"/>
    <property type="molecule type" value="Genomic_DNA"/>
</dbReference>
<dbReference type="OrthoDB" id="2318575at2759"/>
<protein>
    <recommendedName>
        <fullName evidence="4">F-box domain-containing protein</fullName>
    </recommendedName>
</protein>
<sequence>MSQLVEDCLRIILAELNNDLNSLYSCILVNRFWCIVGVQILWKNSYEFLNHNYMRKHHKSIRNYETLQFSKFCDTIICLLPTSSKQLLIENDVISPSTHFLYKPLFNYISFFSEISTSLIGDMGLALIMEVNNSLRYQEKYEMLEQELYKLFISNCKDITYFCWSTSLPLHQYPGALTLFSQLHTFGIECNQNLISEKLFVIAKICQSIENLKIWNCDRNIPGLIEFIDNQKNLQSLYLHCKCHEMKCTQLIEAIERKAIRLRLIILRGVLLSPKLFLSLINLEYLKVKVESNLYSKQSVQELQKYLSICSFPKLQYLKVQYLPPHGICKLIENSHENIKEISIWDDLMVNDSVYTKVIINNCPNIESLKINIQLKNLVIIKEIFLNCRKLRKLSLHLYNCGDDDDVRVITCNEVLNVLLNYSPETFEEFSFNDEWYFSGKGLQNFFEGWRGRKPIKFVTLFDDDCYHFTRRHINILKKYCYEGVIDKETRYLYGVK</sequence>
<dbReference type="SUPFAM" id="SSF52047">
    <property type="entry name" value="RNI-like"/>
    <property type="match status" value="1"/>
</dbReference>
<reference evidence="2" key="2">
    <citation type="submission" date="2019-10" db="EMBL/GenBank/DDBJ databases">
        <title>Conservation and host-specific expression of non-tandemly repeated heterogenous ribosome RNA gene in arbuscular mycorrhizal fungi.</title>
        <authorList>
            <person name="Maeda T."/>
            <person name="Kobayashi Y."/>
            <person name="Nakagawa T."/>
            <person name="Ezawa T."/>
            <person name="Yamaguchi K."/>
            <person name="Bino T."/>
            <person name="Nishimoto Y."/>
            <person name="Shigenobu S."/>
            <person name="Kawaguchi M."/>
        </authorList>
    </citation>
    <scope>NUCLEOTIDE SEQUENCE</scope>
    <source>
        <strain evidence="2">HR1</strain>
    </source>
</reference>
<dbReference type="AlphaFoldDB" id="A0A2Z6RW04"/>
<dbReference type="InterPro" id="IPR032675">
    <property type="entry name" value="LRR_dom_sf"/>
</dbReference>
<dbReference type="Proteomes" id="UP000247702">
    <property type="component" value="Unassembled WGS sequence"/>
</dbReference>
<dbReference type="Proteomes" id="UP000615446">
    <property type="component" value="Unassembled WGS sequence"/>
</dbReference>
<reference evidence="1 3" key="1">
    <citation type="submission" date="2017-11" db="EMBL/GenBank/DDBJ databases">
        <title>The genome of Rhizophagus clarus HR1 reveals common genetic basis of auxotrophy among arbuscular mycorrhizal fungi.</title>
        <authorList>
            <person name="Kobayashi Y."/>
        </authorList>
    </citation>
    <scope>NUCLEOTIDE SEQUENCE [LARGE SCALE GENOMIC DNA]</scope>
    <source>
        <strain evidence="1 3">HR1</strain>
    </source>
</reference>
<proteinExistence type="predicted"/>
<comment type="caution">
    <text evidence="1">The sequence shown here is derived from an EMBL/GenBank/DDBJ whole genome shotgun (WGS) entry which is preliminary data.</text>
</comment>
<name>A0A2Z6RW04_9GLOM</name>
<evidence type="ECO:0000313" key="3">
    <source>
        <dbReference type="Proteomes" id="UP000247702"/>
    </source>
</evidence>